<feature type="binding site" evidence="7">
    <location>
        <begin position="307"/>
        <end position="311"/>
    </location>
    <ligand>
        <name>FMN</name>
        <dbReference type="ChEBI" id="CHEBI:58210"/>
    </ligand>
</feature>
<evidence type="ECO:0000256" key="1">
    <source>
        <dbReference type="ARBA" id="ARBA00001917"/>
    </source>
</evidence>
<dbReference type="PROSITE" id="PS00557">
    <property type="entry name" value="FMN_HYDROXY_ACID_DH_1"/>
    <property type="match status" value="1"/>
</dbReference>
<dbReference type="InterPro" id="IPR013785">
    <property type="entry name" value="Aldolase_TIM"/>
</dbReference>
<dbReference type="EMBL" id="DOGS01000005">
    <property type="protein sequence ID" value="HBQ47298.1"/>
    <property type="molecule type" value="Genomic_DNA"/>
</dbReference>
<evidence type="ECO:0000256" key="3">
    <source>
        <dbReference type="ARBA" id="ARBA00022643"/>
    </source>
</evidence>
<feature type="binding site" evidence="7">
    <location>
        <position position="276"/>
    </location>
    <ligand>
        <name>FMN</name>
        <dbReference type="ChEBI" id="CHEBI:58210"/>
    </ligand>
</feature>
<dbReference type="Pfam" id="PF01070">
    <property type="entry name" value="FMN_dh"/>
    <property type="match status" value="1"/>
</dbReference>
<comment type="similarity">
    <text evidence="5">Belongs to the FMN-dependent alpha-hydroxy acid dehydrogenase family.</text>
</comment>
<evidence type="ECO:0000256" key="6">
    <source>
        <dbReference type="PIRSR" id="PIRSR000138-1"/>
    </source>
</evidence>
<evidence type="ECO:0000259" key="8">
    <source>
        <dbReference type="PROSITE" id="PS51349"/>
    </source>
</evidence>
<dbReference type="GO" id="GO:0005886">
    <property type="term" value="C:plasma membrane"/>
    <property type="evidence" value="ECO:0007669"/>
    <property type="project" value="TreeGrafter"/>
</dbReference>
<evidence type="ECO:0000313" key="9">
    <source>
        <dbReference type="EMBL" id="HBQ47298.1"/>
    </source>
</evidence>
<feature type="domain" description="FMN hydroxy acid dehydrogenase" evidence="8">
    <location>
        <begin position="4"/>
        <end position="377"/>
    </location>
</feature>
<dbReference type="PROSITE" id="PS51349">
    <property type="entry name" value="FMN_HYDROXY_ACID_DH_2"/>
    <property type="match status" value="1"/>
</dbReference>
<feature type="binding site" evidence="7">
    <location>
        <position position="133"/>
    </location>
    <ligand>
        <name>FMN</name>
        <dbReference type="ChEBI" id="CHEBI:58210"/>
    </ligand>
</feature>
<dbReference type="SUPFAM" id="SSF51395">
    <property type="entry name" value="FMN-linked oxidoreductases"/>
    <property type="match status" value="1"/>
</dbReference>
<feature type="binding site" evidence="7">
    <location>
        <position position="281"/>
    </location>
    <ligand>
        <name>glyoxylate</name>
        <dbReference type="ChEBI" id="CHEBI:36655"/>
    </ligand>
</feature>
<dbReference type="InterPro" id="IPR008259">
    <property type="entry name" value="FMN_hydac_DH_AS"/>
</dbReference>
<keyword evidence="4" id="KW-0560">Oxidoreductase</keyword>
<evidence type="ECO:0000313" key="10">
    <source>
        <dbReference type="Proteomes" id="UP000263957"/>
    </source>
</evidence>
<reference evidence="9 10" key="1">
    <citation type="journal article" date="2018" name="Nat. Biotechnol.">
        <title>A standardized bacterial taxonomy based on genome phylogeny substantially revises the tree of life.</title>
        <authorList>
            <person name="Parks D.H."/>
            <person name="Chuvochina M."/>
            <person name="Waite D.W."/>
            <person name="Rinke C."/>
            <person name="Skarshewski A."/>
            <person name="Chaumeil P.A."/>
            <person name="Hugenholtz P."/>
        </authorList>
    </citation>
    <scope>NUCLEOTIDE SEQUENCE [LARGE SCALE GENOMIC DNA]</scope>
    <source>
        <strain evidence="9">UBA10378</strain>
    </source>
</reference>
<dbReference type="GO" id="GO:0010181">
    <property type="term" value="F:FMN binding"/>
    <property type="evidence" value="ECO:0007669"/>
    <property type="project" value="InterPro"/>
</dbReference>
<dbReference type="InterPro" id="IPR000262">
    <property type="entry name" value="FMN-dep_DH"/>
</dbReference>
<keyword evidence="3 7" id="KW-0288">FMN</keyword>
<dbReference type="InterPro" id="IPR037396">
    <property type="entry name" value="FMN_HAD"/>
</dbReference>
<name>A0A356W127_9PROT</name>
<feature type="binding site" evidence="7">
    <location>
        <position position="112"/>
    </location>
    <ligand>
        <name>FMN</name>
        <dbReference type="ChEBI" id="CHEBI:58210"/>
    </ligand>
</feature>
<feature type="binding site" evidence="7">
    <location>
        <position position="160"/>
    </location>
    <ligand>
        <name>FMN</name>
        <dbReference type="ChEBI" id="CHEBI:58210"/>
    </ligand>
</feature>
<dbReference type="GO" id="GO:0009060">
    <property type="term" value="P:aerobic respiration"/>
    <property type="evidence" value="ECO:0007669"/>
    <property type="project" value="TreeGrafter"/>
</dbReference>
<evidence type="ECO:0000256" key="7">
    <source>
        <dbReference type="PIRSR" id="PIRSR000138-2"/>
    </source>
</evidence>
<evidence type="ECO:0000256" key="2">
    <source>
        <dbReference type="ARBA" id="ARBA00022630"/>
    </source>
</evidence>
<sequence>MGGVCVSKAFSVEDYRRKARRTLPKIVFDFLEGGADAECGLRRNLDAFDDWRFLPARLRDVSAVSIRTRLWEKDQALPVYISPTGLNAILRPGADAILARVAARHGIPFALSTASNMSIEEVARAADGEKWFQLYVMNRDLADQMVIRARDADYDALILTVDVPVNGNRERDKRNGFGVPIPLNARTIADVAIHMPWSLRLMRTGVPKLRNFETASAKSLSAQQALLSRQMDASFDWNDLARLREAWPRKLIVKGLSRIDDAMRCQKLGVDAVILSNHGGRQLDGAEAPVRLVGPVSDVLDIPVFFDSGVRRGSDVVKGLCLGASMVGLGRALLYALAAEGEAGADACLGIVADEITQTMALLGAPIIEDLGPDFMA</sequence>
<gene>
    <name evidence="9" type="ORF">DD728_00170</name>
</gene>
<keyword evidence="2 7" id="KW-0285">Flavoprotein</keyword>
<organism evidence="9 10">
    <name type="scientific">Hyphomonas atlantica</name>
    <dbReference type="NCBI Taxonomy" id="1280948"/>
    <lineage>
        <taxon>Bacteria</taxon>
        <taxon>Pseudomonadati</taxon>
        <taxon>Pseudomonadota</taxon>
        <taxon>Alphaproteobacteria</taxon>
        <taxon>Hyphomonadales</taxon>
        <taxon>Hyphomonadaceae</taxon>
        <taxon>Hyphomonas</taxon>
    </lineage>
</organism>
<proteinExistence type="inferred from homology"/>
<dbReference type="AlphaFoldDB" id="A0A356W127"/>
<feature type="binding site" evidence="7">
    <location>
        <position position="254"/>
    </location>
    <ligand>
        <name>FMN</name>
        <dbReference type="ChEBI" id="CHEBI:58210"/>
    </ligand>
</feature>
<evidence type="ECO:0000256" key="5">
    <source>
        <dbReference type="ARBA" id="ARBA00024042"/>
    </source>
</evidence>
<feature type="active site" description="Proton acceptor" evidence="6">
    <location>
        <position position="278"/>
    </location>
</feature>
<dbReference type="FunFam" id="3.20.20.70:FF:000029">
    <property type="entry name" value="L-lactate dehydrogenase"/>
    <property type="match status" value="1"/>
</dbReference>
<evidence type="ECO:0000256" key="4">
    <source>
        <dbReference type="ARBA" id="ARBA00023002"/>
    </source>
</evidence>
<dbReference type="PANTHER" id="PTHR10578:SF107">
    <property type="entry name" value="2-HYDROXYACID OXIDASE 1"/>
    <property type="match status" value="1"/>
</dbReference>
<dbReference type="InterPro" id="IPR012133">
    <property type="entry name" value="Alpha-hydoxy_acid_DH_FMN"/>
</dbReference>
<comment type="caution">
    <text evidence="9">The sequence shown here is derived from an EMBL/GenBank/DDBJ whole genome shotgun (WGS) entry which is preliminary data.</text>
</comment>
<comment type="cofactor">
    <cofactor evidence="1">
        <name>FMN</name>
        <dbReference type="ChEBI" id="CHEBI:58210"/>
    </cofactor>
</comment>
<protein>
    <submittedName>
        <fullName evidence="9">Mandelate dehydrogenase</fullName>
    </submittedName>
</protein>
<dbReference type="Proteomes" id="UP000263957">
    <property type="component" value="Unassembled WGS sequence"/>
</dbReference>
<feature type="binding site" evidence="7">
    <location>
        <position position="278"/>
    </location>
    <ligand>
        <name>glyoxylate</name>
        <dbReference type="ChEBI" id="CHEBI:36655"/>
    </ligand>
</feature>
<dbReference type="Gene3D" id="3.20.20.70">
    <property type="entry name" value="Aldolase class I"/>
    <property type="match status" value="1"/>
</dbReference>
<dbReference type="PANTHER" id="PTHR10578">
    <property type="entry name" value="S -2-HYDROXY-ACID OXIDASE-RELATED"/>
    <property type="match status" value="1"/>
</dbReference>
<feature type="binding site" evidence="7">
    <location>
        <position position="169"/>
    </location>
    <ligand>
        <name>glyoxylate</name>
        <dbReference type="ChEBI" id="CHEBI:36655"/>
    </ligand>
</feature>
<feature type="binding site" evidence="7">
    <location>
        <position position="135"/>
    </location>
    <ligand>
        <name>glyoxylate</name>
        <dbReference type="ChEBI" id="CHEBI:36655"/>
    </ligand>
</feature>
<accession>A0A356W127</accession>
<dbReference type="PIRSF" id="PIRSF000138">
    <property type="entry name" value="Al-hdrx_acd_dh"/>
    <property type="match status" value="1"/>
</dbReference>
<feature type="binding site" evidence="7">
    <location>
        <begin position="330"/>
        <end position="331"/>
    </location>
    <ligand>
        <name>FMN</name>
        <dbReference type="ChEBI" id="CHEBI:58210"/>
    </ligand>
</feature>
<feature type="binding site" evidence="7">
    <location>
        <begin position="83"/>
        <end position="85"/>
    </location>
    <ligand>
        <name>FMN</name>
        <dbReference type="ChEBI" id="CHEBI:58210"/>
    </ligand>
</feature>
<dbReference type="GO" id="GO:0004459">
    <property type="term" value="F:L-lactate dehydrogenase (NAD+) activity"/>
    <property type="evidence" value="ECO:0007669"/>
    <property type="project" value="TreeGrafter"/>
</dbReference>